<evidence type="ECO:0000313" key="2">
    <source>
        <dbReference type="Proteomes" id="UP000608579"/>
    </source>
</evidence>
<name>A0A833ECK1_CALS0</name>
<dbReference type="Proteomes" id="UP000608579">
    <property type="component" value="Unassembled WGS sequence"/>
</dbReference>
<accession>A0A833ECK1</accession>
<comment type="caution">
    <text evidence="1">The sequence shown here is derived from an EMBL/GenBank/DDBJ whole genome shotgun (WGS) entry which is preliminary data.</text>
</comment>
<dbReference type="AlphaFoldDB" id="A0A833ECK1"/>
<dbReference type="EMBL" id="DQVM01000095">
    <property type="protein sequence ID" value="HIQ29885.1"/>
    <property type="molecule type" value="Genomic_DNA"/>
</dbReference>
<evidence type="ECO:0000313" key="1">
    <source>
        <dbReference type="EMBL" id="HIQ29885.1"/>
    </source>
</evidence>
<sequence length="164" mass="18302">MTSTRLKVNIEYGDLRAEFEGDPSEVYASVIRFLEKAIPTYSLASRIAYSTDLQTLLEQLSDIIAYNQREGVLFLKPINALPAADAILLFLAKRYIEHALGLRDSPTASFSEIQSAIGKPDKTVSGRLSELLQKGYVRRLDRGDYTITTLALKMLTEAQPKPHP</sequence>
<protein>
    <submittedName>
        <fullName evidence="1">Uncharacterized protein</fullName>
    </submittedName>
</protein>
<dbReference type="InterPro" id="IPR036390">
    <property type="entry name" value="WH_DNA-bd_sf"/>
</dbReference>
<dbReference type="InterPro" id="IPR036388">
    <property type="entry name" value="WH-like_DNA-bd_sf"/>
</dbReference>
<gene>
    <name evidence="1" type="ORF">EYH45_04905</name>
</gene>
<dbReference type="SUPFAM" id="SSF46785">
    <property type="entry name" value="Winged helix' DNA-binding domain"/>
    <property type="match status" value="1"/>
</dbReference>
<dbReference type="Gene3D" id="1.10.10.10">
    <property type="entry name" value="Winged helix-like DNA-binding domain superfamily/Winged helix DNA-binding domain"/>
    <property type="match status" value="1"/>
</dbReference>
<proteinExistence type="predicted"/>
<organism evidence="1 2">
    <name type="scientific">Caldiarchaeum subterraneum</name>
    <dbReference type="NCBI Taxonomy" id="311458"/>
    <lineage>
        <taxon>Archaea</taxon>
        <taxon>Nitrososphaerota</taxon>
        <taxon>Candidatus Caldarchaeales</taxon>
        <taxon>Candidatus Caldarchaeaceae</taxon>
        <taxon>Candidatus Caldarchaeum</taxon>
    </lineage>
</organism>
<reference evidence="1" key="1">
    <citation type="journal article" date="2020" name="ISME J.">
        <title>Gammaproteobacteria mediating utilization of methyl-, sulfur- and petroleum organic compounds in deep ocean hydrothermal plumes.</title>
        <authorList>
            <person name="Zhou Z."/>
            <person name="Liu Y."/>
            <person name="Pan J."/>
            <person name="Cron B.R."/>
            <person name="Toner B.M."/>
            <person name="Anantharaman K."/>
            <person name="Breier J.A."/>
            <person name="Dick G.J."/>
            <person name="Li M."/>
        </authorList>
    </citation>
    <scope>NUCLEOTIDE SEQUENCE</scope>
    <source>
        <strain evidence="1">SZUA-1515</strain>
    </source>
</reference>